<keyword evidence="4" id="KW-0325">Glycoprotein</keyword>
<dbReference type="InterPro" id="IPR016140">
    <property type="entry name" value="Bifunc_inhib/LTP/seed_store"/>
</dbReference>
<dbReference type="InterPro" id="IPR043325">
    <property type="entry name" value="LTSS"/>
</dbReference>
<keyword evidence="3" id="KW-1015">Disulfide bond</keyword>
<dbReference type="Gene3D" id="1.10.110.10">
    <property type="entry name" value="Plant lipid-transfer and hydrophobic proteins"/>
    <property type="match status" value="1"/>
</dbReference>
<organism evidence="8 9">
    <name type="scientific">Platanthera zijinensis</name>
    <dbReference type="NCBI Taxonomy" id="2320716"/>
    <lineage>
        <taxon>Eukaryota</taxon>
        <taxon>Viridiplantae</taxon>
        <taxon>Streptophyta</taxon>
        <taxon>Embryophyta</taxon>
        <taxon>Tracheophyta</taxon>
        <taxon>Spermatophyta</taxon>
        <taxon>Magnoliopsida</taxon>
        <taxon>Liliopsida</taxon>
        <taxon>Asparagales</taxon>
        <taxon>Orchidaceae</taxon>
        <taxon>Orchidoideae</taxon>
        <taxon>Orchideae</taxon>
        <taxon>Orchidinae</taxon>
        <taxon>Platanthera</taxon>
    </lineage>
</organism>
<comment type="similarity">
    <text evidence="1">Belongs to the plant LTP family.</text>
</comment>
<feature type="chain" id="PRO_5042882587" description="Bifunctional inhibitor/plant lipid transfer protein/seed storage helical domain-containing protein" evidence="6">
    <location>
        <begin position="24"/>
        <end position="212"/>
    </location>
</feature>
<accession>A0AAP0C242</accession>
<proteinExistence type="inferred from homology"/>
<evidence type="ECO:0000256" key="5">
    <source>
        <dbReference type="SAM" id="MobiDB-lite"/>
    </source>
</evidence>
<evidence type="ECO:0000256" key="4">
    <source>
        <dbReference type="ARBA" id="ARBA00023180"/>
    </source>
</evidence>
<feature type="compositionally biased region" description="Polar residues" evidence="5">
    <location>
        <begin position="151"/>
        <end position="175"/>
    </location>
</feature>
<dbReference type="AlphaFoldDB" id="A0AAP0C242"/>
<dbReference type="PANTHER" id="PTHR33044">
    <property type="entry name" value="BIFUNCTIONAL INHIBITOR/LIPID-TRANSFER PROTEIN/SEED STORAGE 2S ALBUMIN SUPERFAMILY PROTEIN-RELATED"/>
    <property type="match status" value="1"/>
</dbReference>
<protein>
    <recommendedName>
        <fullName evidence="7">Bifunctional inhibitor/plant lipid transfer protein/seed storage helical domain-containing protein</fullName>
    </recommendedName>
</protein>
<evidence type="ECO:0000256" key="3">
    <source>
        <dbReference type="ARBA" id="ARBA00023157"/>
    </source>
</evidence>
<dbReference type="SUPFAM" id="SSF47699">
    <property type="entry name" value="Bifunctional inhibitor/lipid-transfer protein/seed storage 2S albumin"/>
    <property type="match status" value="1"/>
</dbReference>
<keyword evidence="9" id="KW-1185">Reference proteome</keyword>
<evidence type="ECO:0000259" key="7">
    <source>
        <dbReference type="SMART" id="SM00499"/>
    </source>
</evidence>
<evidence type="ECO:0000256" key="6">
    <source>
        <dbReference type="SAM" id="SignalP"/>
    </source>
</evidence>
<comment type="caution">
    <text evidence="8">The sequence shown here is derived from an EMBL/GenBank/DDBJ whole genome shotgun (WGS) entry which is preliminary data.</text>
</comment>
<name>A0AAP0C242_9ASPA</name>
<evidence type="ECO:0000313" key="8">
    <source>
        <dbReference type="EMBL" id="KAK8956666.1"/>
    </source>
</evidence>
<dbReference type="Pfam" id="PF14368">
    <property type="entry name" value="LTP_2"/>
    <property type="match status" value="1"/>
</dbReference>
<evidence type="ECO:0000256" key="2">
    <source>
        <dbReference type="ARBA" id="ARBA00022729"/>
    </source>
</evidence>
<evidence type="ECO:0000256" key="1">
    <source>
        <dbReference type="ARBA" id="ARBA00009748"/>
    </source>
</evidence>
<sequence length="212" mass="21365">MKIHSSAAINASLFLFFFFSASGQQISTACTNSIISSFTPCLNYLASSTNGGGSPSAQCCGSLAAVVNSSTQCACLILTGSVPLTLPINKVLAVSLPRLCKNRSVPLKCSTDVGTSLPGPGPISNAPSIPPFSPQPSTSSVGGVDAPPPTVNSNSQSPPAVESPSSISSTPANQGGNQGEQPLILPNSAVKISNIQPFSILAASVLAGIYLF</sequence>
<gene>
    <name evidence="8" type="ORF">KSP39_PZI000510</name>
</gene>
<feature type="signal peptide" evidence="6">
    <location>
        <begin position="1"/>
        <end position="23"/>
    </location>
</feature>
<dbReference type="InterPro" id="IPR036312">
    <property type="entry name" value="Bifun_inhib/LTP/seed_sf"/>
</dbReference>
<reference evidence="8 9" key="1">
    <citation type="journal article" date="2022" name="Nat. Plants">
        <title>Genomes of leafy and leafless Platanthera orchids illuminate the evolution of mycoheterotrophy.</title>
        <authorList>
            <person name="Li M.H."/>
            <person name="Liu K.W."/>
            <person name="Li Z."/>
            <person name="Lu H.C."/>
            <person name="Ye Q.L."/>
            <person name="Zhang D."/>
            <person name="Wang J.Y."/>
            <person name="Li Y.F."/>
            <person name="Zhong Z.M."/>
            <person name="Liu X."/>
            <person name="Yu X."/>
            <person name="Liu D.K."/>
            <person name="Tu X.D."/>
            <person name="Liu B."/>
            <person name="Hao Y."/>
            <person name="Liao X.Y."/>
            <person name="Jiang Y.T."/>
            <person name="Sun W.H."/>
            <person name="Chen J."/>
            <person name="Chen Y.Q."/>
            <person name="Ai Y."/>
            <person name="Zhai J.W."/>
            <person name="Wu S.S."/>
            <person name="Zhou Z."/>
            <person name="Hsiao Y.Y."/>
            <person name="Wu W.L."/>
            <person name="Chen Y.Y."/>
            <person name="Lin Y.F."/>
            <person name="Hsu J.L."/>
            <person name="Li C.Y."/>
            <person name="Wang Z.W."/>
            <person name="Zhao X."/>
            <person name="Zhong W.Y."/>
            <person name="Ma X.K."/>
            <person name="Ma L."/>
            <person name="Huang J."/>
            <person name="Chen G.Z."/>
            <person name="Huang M.Z."/>
            <person name="Huang L."/>
            <person name="Peng D.H."/>
            <person name="Luo Y.B."/>
            <person name="Zou S.Q."/>
            <person name="Chen S.P."/>
            <person name="Lan S."/>
            <person name="Tsai W.C."/>
            <person name="Van de Peer Y."/>
            <person name="Liu Z.J."/>
        </authorList>
    </citation>
    <scope>NUCLEOTIDE SEQUENCE [LARGE SCALE GENOMIC DNA]</scope>
    <source>
        <strain evidence="8">Lor287</strain>
    </source>
</reference>
<keyword evidence="2 6" id="KW-0732">Signal</keyword>
<feature type="region of interest" description="Disordered" evidence="5">
    <location>
        <begin position="111"/>
        <end position="182"/>
    </location>
</feature>
<dbReference type="SMART" id="SM00499">
    <property type="entry name" value="AAI"/>
    <property type="match status" value="1"/>
</dbReference>
<dbReference type="Proteomes" id="UP001418222">
    <property type="component" value="Unassembled WGS sequence"/>
</dbReference>
<dbReference type="CDD" id="cd00010">
    <property type="entry name" value="AAI_LTSS"/>
    <property type="match status" value="1"/>
</dbReference>
<feature type="domain" description="Bifunctional inhibitor/plant lipid transfer protein/seed storage helical" evidence="7">
    <location>
        <begin position="30"/>
        <end position="109"/>
    </location>
</feature>
<evidence type="ECO:0000313" key="9">
    <source>
        <dbReference type="Proteomes" id="UP001418222"/>
    </source>
</evidence>
<dbReference type="PROSITE" id="PS51257">
    <property type="entry name" value="PROKAR_LIPOPROTEIN"/>
    <property type="match status" value="1"/>
</dbReference>
<dbReference type="EMBL" id="JBBWWQ010000001">
    <property type="protein sequence ID" value="KAK8956666.1"/>
    <property type="molecule type" value="Genomic_DNA"/>
</dbReference>